<sequence length="357" mass="39668">MIANSHHIADLKSSYLARCPAPRRPCGRFARQFSPAALRRDTAVGDGEGRAVLAANRREFLLLPSLAMAAGFLHSVAAAASATVTEEKAPEPLPSASARSVVDVEKGKDRKKEKEEGQPEILSRVYDATVIGEPQAVGKGKRRVWEKLMGARVVYLGESEMVPDRDDRVLELEIVKNLRNRCLEQQRTVSLALEAFPIDLQQQIDQFMDERIDGGSLRSYTCHWPPERWQEYEPLLNYCRDNGVKLIACGTPLKVLRTVQAEAQARVIDEYTMSQSIMKAINSGSSADMLIVVTGASHVIYGSRGTGVPARISKKLQKKNQVVILLDPERQQIRREGEVPVADFLWYSAAKPCSRNC</sequence>
<protein>
    <recommendedName>
        <fullName evidence="2">Haem-binding uptake Tiki superfamily ChaN domain-containing protein</fullName>
    </recommendedName>
</protein>
<dbReference type="EMBL" id="CP097508">
    <property type="protein sequence ID" value="URE12468.1"/>
    <property type="molecule type" value="Genomic_DNA"/>
</dbReference>
<feature type="region of interest" description="Disordered" evidence="1">
    <location>
        <begin position="86"/>
        <end position="119"/>
    </location>
</feature>
<feature type="domain" description="Haem-binding uptake Tiki superfamily ChaN" evidence="2">
    <location>
        <begin position="144"/>
        <end position="262"/>
    </location>
</feature>
<dbReference type="AlphaFoldDB" id="A0A9E7GJU4"/>
<name>A0A9E7GJU4_9LILI</name>
<evidence type="ECO:0000259" key="2">
    <source>
        <dbReference type="Pfam" id="PF04187"/>
    </source>
</evidence>
<gene>
    <name evidence="3" type="ORF">MUK42_33803</name>
</gene>
<evidence type="ECO:0000313" key="4">
    <source>
        <dbReference type="Proteomes" id="UP001055439"/>
    </source>
</evidence>
<dbReference type="Proteomes" id="UP001055439">
    <property type="component" value="Chromosome 6"/>
</dbReference>
<dbReference type="InterPro" id="IPR007314">
    <property type="entry name" value="Cofac_haem-bd_dom"/>
</dbReference>
<evidence type="ECO:0000313" key="3">
    <source>
        <dbReference type="EMBL" id="URE12468.1"/>
    </source>
</evidence>
<dbReference type="Pfam" id="PF04187">
    <property type="entry name" value="Cofac_haem_bdg"/>
    <property type="match status" value="1"/>
</dbReference>
<dbReference type="SUPFAM" id="SSF159501">
    <property type="entry name" value="EreA/ChaN-like"/>
    <property type="match status" value="1"/>
</dbReference>
<evidence type="ECO:0000256" key="1">
    <source>
        <dbReference type="SAM" id="MobiDB-lite"/>
    </source>
</evidence>
<feature type="compositionally biased region" description="Basic and acidic residues" evidence="1">
    <location>
        <begin position="102"/>
        <end position="117"/>
    </location>
</feature>
<dbReference type="OrthoDB" id="205639at2759"/>
<accession>A0A9E7GJU4</accession>
<proteinExistence type="predicted"/>
<reference evidence="3" key="1">
    <citation type="submission" date="2022-05" db="EMBL/GenBank/DDBJ databases">
        <title>The Musa troglodytarum L. genome provides insights into the mechanism of non-climacteric behaviour and enrichment of carotenoids.</title>
        <authorList>
            <person name="Wang J."/>
        </authorList>
    </citation>
    <scope>NUCLEOTIDE SEQUENCE</scope>
    <source>
        <tissue evidence="3">Leaf</tissue>
    </source>
</reference>
<keyword evidence="4" id="KW-1185">Reference proteome</keyword>
<dbReference type="PANTHER" id="PTHR31620:SF2">
    <property type="entry name" value="PROTEIN RETICULATA-RELATED 5, CHLOROPLASTIC"/>
    <property type="match status" value="1"/>
</dbReference>
<dbReference type="PANTHER" id="PTHR31620">
    <property type="entry name" value="PROTEIN RETICULATA-RELATED 2, CHLOROPLASTIC-RELATED"/>
    <property type="match status" value="1"/>
</dbReference>
<dbReference type="Gene3D" id="3.40.50.11550">
    <property type="match status" value="1"/>
</dbReference>
<organism evidence="3 4">
    <name type="scientific">Musa troglodytarum</name>
    <name type="common">fe'i banana</name>
    <dbReference type="NCBI Taxonomy" id="320322"/>
    <lineage>
        <taxon>Eukaryota</taxon>
        <taxon>Viridiplantae</taxon>
        <taxon>Streptophyta</taxon>
        <taxon>Embryophyta</taxon>
        <taxon>Tracheophyta</taxon>
        <taxon>Spermatophyta</taxon>
        <taxon>Magnoliopsida</taxon>
        <taxon>Liliopsida</taxon>
        <taxon>Zingiberales</taxon>
        <taxon>Musaceae</taxon>
        <taxon>Musa</taxon>
    </lineage>
</organism>